<dbReference type="GO" id="GO:0016746">
    <property type="term" value="F:acyltransferase activity"/>
    <property type="evidence" value="ECO:0007669"/>
    <property type="project" value="UniProtKB-KW"/>
</dbReference>
<gene>
    <name evidence="2" type="ORF">ACFQIC_07535</name>
</gene>
<protein>
    <submittedName>
        <fullName evidence="2">GNAT family N-acetyltransferase</fullName>
        <ecNumber evidence="2">2.3.-.-</ecNumber>
    </submittedName>
</protein>
<keyword evidence="2" id="KW-0808">Transferase</keyword>
<reference evidence="3" key="1">
    <citation type="journal article" date="2019" name="Int. J. Syst. Evol. Microbiol.">
        <title>The Global Catalogue of Microorganisms (GCM) 10K type strain sequencing project: providing services to taxonomists for standard genome sequencing and annotation.</title>
        <authorList>
            <consortium name="The Broad Institute Genomics Platform"/>
            <consortium name="The Broad Institute Genome Sequencing Center for Infectious Disease"/>
            <person name="Wu L."/>
            <person name="Ma J."/>
        </authorList>
    </citation>
    <scope>NUCLEOTIDE SEQUENCE [LARGE SCALE GENOMIC DNA]</scope>
    <source>
        <strain evidence="3">CGMCC 4.1621</strain>
    </source>
</reference>
<evidence type="ECO:0000313" key="3">
    <source>
        <dbReference type="Proteomes" id="UP001596410"/>
    </source>
</evidence>
<dbReference type="RefSeq" id="WP_204710932.1">
    <property type="nucleotide sequence ID" value="NZ_JBHSZV010000017.1"/>
</dbReference>
<accession>A0ABW2EHT2</accession>
<organism evidence="2 3">
    <name type="scientific">Halobacillus seohaensis</name>
    <dbReference type="NCBI Taxonomy" id="447421"/>
    <lineage>
        <taxon>Bacteria</taxon>
        <taxon>Bacillati</taxon>
        <taxon>Bacillota</taxon>
        <taxon>Bacilli</taxon>
        <taxon>Bacillales</taxon>
        <taxon>Bacillaceae</taxon>
        <taxon>Halobacillus</taxon>
    </lineage>
</organism>
<evidence type="ECO:0000313" key="2">
    <source>
        <dbReference type="EMBL" id="MFC7061708.1"/>
    </source>
</evidence>
<dbReference type="PROSITE" id="PS51186">
    <property type="entry name" value="GNAT"/>
    <property type="match status" value="1"/>
</dbReference>
<comment type="caution">
    <text evidence="2">The sequence shown here is derived from an EMBL/GenBank/DDBJ whole genome shotgun (WGS) entry which is preliminary data.</text>
</comment>
<dbReference type="Proteomes" id="UP001596410">
    <property type="component" value="Unassembled WGS sequence"/>
</dbReference>
<dbReference type="InterPro" id="IPR017255">
    <property type="entry name" value="AcTrfase_GNAT_prd"/>
</dbReference>
<dbReference type="PIRSF" id="PIRSF037663">
    <property type="entry name" value="Acetyltransf_GNAT_prd"/>
    <property type="match status" value="1"/>
</dbReference>
<dbReference type="SUPFAM" id="SSF55729">
    <property type="entry name" value="Acyl-CoA N-acyltransferases (Nat)"/>
    <property type="match status" value="1"/>
</dbReference>
<keyword evidence="3" id="KW-1185">Reference proteome</keyword>
<proteinExistence type="predicted"/>
<sequence>MKIRHIKPKDAKAFSKLTAQVEKEADYMLMEPGERSVSEEQQRSKIESILQETQSTILIAEINNEIVGYLVAMGTTVRRIKHTVYVAIGILADFQGKGIGTELFHELNVWAKEQGIHRLELTTAIENDRGYNLYKKAGFEIEGRKRDSLKINGKYVDEYYMAKILEDKI</sequence>
<dbReference type="PANTHER" id="PTHR43415:SF3">
    <property type="entry name" value="GNAT-FAMILY ACETYLTRANSFERASE"/>
    <property type="match status" value="1"/>
</dbReference>
<dbReference type="Pfam" id="PF00583">
    <property type="entry name" value="Acetyltransf_1"/>
    <property type="match status" value="1"/>
</dbReference>
<dbReference type="CDD" id="cd04301">
    <property type="entry name" value="NAT_SF"/>
    <property type="match status" value="1"/>
</dbReference>
<dbReference type="EMBL" id="JBHSZV010000017">
    <property type="protein sequence ID" value="MFC7061708.1"/>
    <property type="molecule type" value="Genomic_DNA"/>
</dbReference>
<dbReference type="EC" id="2.3.-.-" evidence="2"/>
<dbReference type="InterPro" id="IPR016181">
    <property type="entry name" value="Acyl_CoA_acyltransferase"/>
</dbReference>
<keyword evidence="2" id="KW-0012">Acyltransferase</keyword>
<dbReference type="InterPro" id="IPR000182">
    <property type="entry name" value="GNAT_dom"/>
</dbReference>
<feature type="domain" description="N-acetyltransferase" evidence="1">
    <location>
        <begin position="1"/>
        <end position="166"/>
    </location>
</feature>
<dbReference type="PANTHER" id="PTHR43415">
    <property type="entry name" value="SPERMIDINE N(1)-ACETYLTRANSFERASE"/>
    <property type="match status" value="1"/>
</dbReference>
<name>A0ABW2EHT2_9BACI</name>
<dbReference type="Gene3D" id="3.40.630.30">
    <property type="match status" value="1"/>
</dbReference>
<evidence type="ECO:0000259" key="1">
    <source>
        <dbReference type="PROSITE" id="PS51186"/>
    </source>
</evidence>